<dbReference type="InParanoid" id="A0A067P5N7"/>
<dbReference type="Proteomes" id="UP000027265">
    <property type="component" value="Unassembled WGS sequence"/>
</dbReference>
<accession>A0A067P5N7</accession>
<dbReference type="EMBL" id="KL197800">
    <property type="protein sequence ID" value="KDQ49150.1"/>
    <property type="molecule type" value="Genomic_DNA"/>
</dbReference>
<protein>
    <submittedName>
        <fullName evidence="3">Uncharacterized protein</fullName>
    </submittedName>
</protein>
<feature type="compositionally biased region" description="Polar residues" evidence="2">
    <location>
        <begin position="1"/>
        <end position="19"/>
    </location>
</feature>
<name>A0A067P5N7_9AGAM</name>
<feature type="region of interest" description="Disordered" evidence="2">
    <location>
        <begin position="1"/>
        <end position="45"/>
    </location>
</feature>
<sequence length="184" mass="21190">MSIRRSTQILSTRAGSSRQLRPLSAQADQDPQPRPLGKRPRLDSKDRVLLASGSQDPEVKEEGPHDLGWWENSYKRLSMQLDILIRENIRLKANATDTDRTVIGLQGAVAQLELEAEEFHSEKEQLLQWNQDLEDEVEKLTDEERRLLKVLETQKHEITTLKDDDERMHDIMADLRADVASLRS</sequence>
<evidence type="ECO:0000256" key="1">
    <source>
        <dbReference type="SAM" id="Coils"/>
    </source>
</evidence>
<proteinExistence type="predicted"/>
<organism evidence="3 4">
    <name type="scientific">Jaapia argillacea MUCL 33604</name>
    <dbReference type="NCBI Taxonomy" id="933084"/>
    <lineage>
        <taxon>Eukaryota</taxon>
        <taxon>Fungi</taxon>
        <taxon>Dikarya</taxon>
        <taxon>Basidiomycota</taxon>
        <taxon>Agaricomycotina</taxon>
        <taxon>Agaricomycetes</taxon>
        <taxon>Agaricomycetidae</taxon>
        <taxon>Jaapiales</taxon>
        <taxon>Jaapiaceae</taxon>
        <taxon>Jaapia</taxon>
    </lineage>
</organism>
<evidence type="ECO:0000313" key="4">
    <source>
        <dbReference type="Proteomes" id="UP000027265"/>
    </source>
</evidence>
<dbReference type="HOGENOM" id="CLU_1503658_0_0_1"/>
<evidence type="ECO:0000256" key="2">
    <source>
        <dbReference type="SAM" id="MobiDB-lite"/>
    </source>
</evidence>
<dbReference type="AlphaFoldDB" id="A0A067P5N7"/>
<reference evidence="4" key="1">
    <citation type="journal article" date="2014" name="Proc. Natl. Acad. Sci. U.S.A.">
        <title>Extensive sampling of basidiomycete genomes demonstrates inadequacy of the white-rot/brown-rot paradigm for wood decay fungi.</title>
        <authorList>
            <person name="Riley R."/>
            <person name="Salamov A.A."/>
            <person name="Brown D.W."/>
            <person name="Nagy L.G."/>
            <person name="Floudas D."/>
            <person name="Held B.W."/>
            <person name="Levasseur A."/>
            <person name="Lombard V."/>
            <person name="Morin E."/>
            <person name="Otillar R."/>
            <person name="Lindquist E.A."/>
            <person name="Sun H."/>
            <person name="LaButti K.M."/>
            <person name="Schmutz J."/>
            <person name="Jabbour D."/>
            <person name="Luo H."/>
            <person name="Baker S.E."/>
            <person name="Pisabarro A.G."/>
            <person name="Walton J.D."/>
            <person name="Blanchette R.A."/>
            <person name="Henrissat B."/>
            <person name="Martin F."/>
            <person name="Cullen D."/>
            <person name="Hibbett D.S."/>
            <person name="Grigoriev I.V."/>
        </authorList>
    </citation>
    <scope>NUCLEOTIDE SEQUENCE [LARGE SCALE GENOMIC DNA]</scope>
    <source>
        <strain evidence="4">MUCL 33604</strain>
    </source>
</reference>
<evidence type="ECO:0000313" key="3">
    <source>
        <dbReference type="EMBL" id="KDQ49150.1"/>
    </source>
</evidence>
<keyword evidence="1" id="KW-0175">Coiled coil</keyword>
<gene>
    <name evidence="3" type="ORF">JAAARDRAFT_201109</name>
</gene>
<feature type="coiled-coil region" evidence="1">
    <location>
        <begin position="123"/>
        <end position="157"/>
    </location>
</feature>
<keyword evidence="4" id="KW-1185">Reference proteome</keyword>